<reference evidence="1 2" key="1">
    <citation type="submission" date="2016-04" db="EMBL/GenBank/DDBJ databases">
        <title>A degradative enzymes factory behind the ericoid mycorrhizal symbiosis.</title>
        <authorList>
            <consortium name="DOE Joint Genome Institute"/>
            <person name="Martino E."/>
            <person name="Morin E."/>
            <person name="Grelet G."/>
            <person name="Kuo A."/>
            <person name="Kohler A."/>
            <person name="Daghino S."/>
            <person name="Barry K."/>
            <person name="Choi C."/>
            <person name="Cichocki N."/>
            <person name="Clum A."/>
            <person name="Copeland A."/>
            <person name="Hainaut M."/>
            <person name="Haridas S."/>
            <person name="Labutti K."/>
            <person name="Lindquist E."/>
            <person name="Lipzen A."/>
            <person name="Khouja H.-R."/>
            <person name="Murat C."/>
            <person name="Ohm R."/>
            <person name="Olson A."/>
            <person name="Spatafora J."/>
            <person name="Veneault-Fourrey C."/>
            <person name="Henrissat B."/>
            <person name="Grigoriev I."/>
            <person name="Martin F."/>
            <person name="Perotto S."/>
        </authorList>
    </citation>
    <scope>NUCLEOTIDE SEQUENCE [LARGE SCALE GENOMIC DNA]</scope>
    <source>
        <strain evidence="1 2">F</strain>
    </source>
</reference>
<name>A0A2J6SDR3_HYAVF</name>
<evidence type="ECO:0000313" key="2">
    <source>
        <dbReference type="Proteomes" id="UP000235786"/>
    </source>
</evidence>
<keyword evidence="2" id="KW-1185">Reference proteome</keyword>
<protein>
    <submittedName>
        <fullName evidence="1">Uncharacterized protein</fullName>
    </submittedName>
</protein>
<proteinExistence type="predicted"/>
<dbReference type="Proteomes" id="UP000235786">
    <property type="component" value="Unassembled WGS sequence"/>
</dbReference>
<dbReference type="AlphaFoldDB" id="A0A2J6SDR3"/>
<feature type="non-terminal residue" evidence="1">
    <location>
        <position position="66"/>
    </location>
</feature>
<gene>
    <name evidence="1" type="ORF">L207DRAFT_376933</name>
</gene>
<sequence>LQDGQTFMVTSKGYVGWAHPLALPGDHIYILSGCTIPIVLRSRKEGGFVLVGDAYVQGIMEGEAVK</sequence>
<accession>A0A2J6SDR3</accession>
<organism evidence="1 2">
    <name type="scientific">Hyaloscypha variabilis (strain UAMH 11265 / GT02V1 / F)</name>
    <name type="common">Meliniomyces variabilis</name>
    <dbReference type="NCBI Taxonomy" id="1149755"/>
    <lineage>
        <taxon>Eukaryota</taxon>
        <taxon>Fungi</taxon>
        <taxon>Dikarya</taxon>
        <taxon>Ascomycota</taxon>
        <taxon>Pezizomycotina</taxon>
        <taxon>Leotiomycetes</taxon>
        <taxon>Helotiales</taxon>
        <taxon>Hyaloscyphaceae</taxon>
        <taxon>Hyaloscypha</taxon>
        <taxon>Hyaloscypha variabilis</taxon>
    </lineage>
</organism>
<feature type="non-terminal residue" evidence="1">
    <location>
        <position position="1"/>
    </location>
</feature>
<dbReference type="Pfam" id="PF26639">
    <property type="entry name" value="Het-6_barrel"/>
    <property type="match status" value="1"/>
</dbReference>
<dbReference type="OrthoDB" id="194358at2759"/>
<dbReference type="EMBL" id="KZ613937">
    <property type="protein sequence ID" value="PMD48906.1"/>
    <property type="molecule type" value="Genomic_DNA"/>
</dbReference>
<evidence type="ECO:0000313" key="1">
    <source>
        <dbReference type="EMBL" id="PMD48906.1"/>
    </source>
</evidence>